<dbReference type="Gene3D" id="2.60.120.1600">
    <property type="match status" value="1"/>
</dbReference>
<dbReference type="Proteomes" id="UP000494260">
    <property type="component" value="Unassembled WGS sequence"/>
</dbReference>
<evidence type="ECO:0000256" key="1">
    <source>
        <dbReference type="SAM" id="MobiDB-lite"/>
    </source>
</evidence>
<evidence type="ECO:0000313" key="3">
    <source>
        <dbReference type="EMBL" id="VWD22877.1"/>
    </source>
</evidence>
<gene>
    <name evidence="3" type="ORF">BLA18109_06077</name>
</gene>
<dbReference type="EMBL" id="CABVQH010000026">
    <property type="protein sequence ID" value="VWD22877.1"/>
    <property type="molecule type" value="Genomic_DNA"/>
</dbReference>
<accession>A0A6P2YKM0</accession>
<feature type="region of interest" description="Disordered" evidence="1">
    <location>
        <begin position="58"/>
        <end position="77"/>
    </location>
</feature>
<feature type="region of interest" description="Disordered" evidence="1">
    <location>
        <begin position="1"/>
        <end position="23"/>
    </location>
</feature>
<evidence type="ECO:0000313" key="4">
    <source>
        <dbReference type="Proteomes" id="UP000494260"/>
    </source>
</evidence>
<evidence type="ECO:0000259" key="2">
    <source>
        <dbReference type="Pfam" id="PF06742"/>
    </source>
</evidence>
<sequence>MPDGSIGSVLQTARPDGASVANWLPTPADGRSFTLFTRAYEPTGSVLQGTFVMPSAEPVQWPAHSERKTGRIAPRST</sequence>
<protein>
    <recommendedName>
        <fullName evidence="2">DUF1214 domain-containing protein</fullName>
    </recommendedName>
</protein>
<dbReference type="SUPFAM" id="SSF160935">
    <property type="entry name" value="VPA0735-like"/>
    <property type="match status" value="1"/>
</dbReference>
<dbReference type="RefSeq" id="WP_254609583.1">
    <property type="nucleotide sequence ID" value="NZ_CABVQH010000026.1"/>
</dbReference>
<dbReference type="Pfam" id="PF06742">
    <property type="entry name" value="DUF1214"/>
    <property type="match status" value="1"/>
</dbReference>
<feature type="domain" description="DUF1214" evidence="2">
    <location>
        <begin position="2"/>
        <end position="43"/>
    </location>
</feature>
<organism evidence="3 4">
    <name type="scientific">Burkholderia lata (strain ATCC 17760 / DSM 23089 / LMG 22485 / NCIMB 9086 / R18194 / 383)</name>
    <dbReference type="NCBI Taxonomy" id="482957"/>
    <lineage>
        <taxon>Bacteria</taxon>
        <taxon>Pseudomonadati</taxon>
        <taxon>Pseudomonadota</taxon>
        <taxon>Betaproteobacteria</taxon>
        <taxon>Burkholderiales</taxon>
        <taxon>Burkholderiaceae</taxon>
        <taxon>Burkholderia</taxon>
        <taxon>Burkholderia cepacia complex</taxon>
    </lineage>
</organism>
<name>A0A6P2YKM0_BURL3</name>
<proteinExistence type="predicted"/>
<reference evidence="3 4" key="1">
    <citation type="submission" date="2019-09" db="EMBL/GenBank/DDBJ databases">
        <authorList>
            <person name="Depoorter E."/>
        </authorList>
    </citation>
    <scope>NUCLEOTIDE SEQUENCE [LARGE SCALE GENOMIC DNA]</scope>
    <source>
        <strain evidence="3">R-18109</strain>
    </source>
</reference>
<dbReference type="InterPro" id="IPR010621">
    <property type="entry name" value="DUF1214"/>
</dbReference>
<dbReference type="AlphaFoldDB" id="A0A6P2YKM0"/>